<dbReference type="FunFam" id="2.70.150.10:FF:000002">
    <property type="entry name" value="Copper-transporting ATPase 1, putative"/>
    <property type="match status" value="1"/>
</dbReference>
<keyword evidence="5" id="KW-0104">Cadmium</keyword>
<evidence type="ECO:0000256" key="12">
    <source>
        <dbReference type="ARBA" id="ARBA00022989"/>
    </source>
</evidence>
<comment type="catalytic activity">
    <reaction evidence="16">
        <text>Cd(2+)(in) + ATP + H2O = Cd(2+)(out) + ADP + phosphate + H(+)</text>
        <dbReference type="Rhea" id="RHEA:12132"/>
        <dbReference type="ChEBI" id="CHEBI:15377"/>
        <dbReference type="ChEBI" id="CHEBI:15378"/>
        <dbReference type="ChEBI" id="CHEBI:30616"/>
        <dbReference type="ChEBI" id="CHEBI:43474"/>
        <dbReference type="ChEBI" id="CHEBI:48775"/>
        <dbReference type="ChEBI" id="CHEBI:456216"/>
        <dbReference type="EC" id="7.2.2.21"/>
    </reaction>
</comment>
<evidence type="ECO:0000256" key="7">
    <source>
        <dbReference type="ARBA" id="ARBA00022692"/>
    </source>
</evidence>
<evidence type="ECO:0000256" key="17">
    <source>
        <dbReference type="RuleBase" id="RU362081"/>
    </source>
</evidence>
<feature type="transmembrane region" description="Helical" evidence="17">
    <location>
        <begin position="153"/>
        <end position="176"/>
    </location>
</feature>
<evidence type="ECO:0000259" key="18">
    <source>
        <dbReference type="PROSITE" id="PS50846"/>
    </source>
</evidence>
<comment type="subcellular location">
    <subcellularLocation>
        <location evidence="1">Cell membrane</location>
        <topology evidence="1">Multi-pass membrane protein</topology>
    </subcellularLocation>
</comment>
<evidence type="ECO:0000256" key="5">
    <source>
        <dbReference type="ARBA" id="ARBA00022539"/>
    </source>
</evidence>
<dbReference type="Gene3D" id="3.30.70.100">
    <property type="match status" value="1"/>
</dbReference>
<dbReference type="InterPro" id="IPR051014">
    <property type="entry name" value="Cation_Transport_ATPase_IB"/>
</dbReference>
<keyword evidence="8 17" id="KW-0479">Metal-binding</keyword>
<evidence type="ECO:0000256" key="14">
    <source>
        <dbReference type="ARBA" id="ARBA00023136"/>
    </source>
</evidence>
<evidence type="ECO:0000256" key="16">
    <source>
        <dbReference type="ARBA" id="ARBA00049338"/>
    </source>
</evidence>
<dbReference type="PANTHER" id="PTHR48085">
    <property type="entry name" value="CADMIUM/ZINC-TRANSPORTING ATPASE HMA2-RELATED"/>
    <property type="match status" value="1"/>
</dbReference>
<dbReference type="PRINTS" id="PR00119">
    <property type="entry name" value="CATATPASE"/>
</dbReference>
<feature type="transmembrane region" description="Helical" evidence="17">
    <location>
        <begin position="115"/>
        <end position="133"/>
    </location>
</feature>
<keyword evidence="4 17" id="KW-1003">Cell membrane</keyword>
<dbReference type="Gene3D" id="3.40.1110.10">
    <property type="entry name" value="Calcium-transporting ATPase, cytoplasmic domain N"/>
    <property type="match status" value="1"/>
</dbReference>
<dbReference type="NCBIfam" id="TIGR01511">
    <property type="entry name" value="ATPase-IB1_Cu"/>
    <property type="match status" value="1"/>
</dbReference>
<keyword evidence="11" id="KW-1278">Translocase</keyword>
<dbReference type="Gene3D" id="2.70.150.10">
    <property type="entry name" value="Calcium-transporting ATPase, cytoplasmic transduction domain A"/>
    <property type="match status" value="1"/>
</dbReference>
<dbReference type="EMBL" id="LJJD01000022">
    <property type="protein sequence ID" value="KQL56981.1"/>
    <property type="molecule type" value="Genomic_DNA"/>
</dbReference>
<keyword evidence="9 17" id="KW-0547">Nucleotide-binding</keyword>
<dbReference type="EC" id="7.2.2.21" evidence="15"/>
<evidence type="ECO:0000313" key="20">
    <source>
        <dbReference type="Proteomes" id="UP000051061"/>
    </source>
</evidence>
<dbReference type="GO" id="GO:0005524">
    <property type="term" value="F:ATP binding"/>
    <property type="evidence" value="ECO:0007669"/>
    <property type="project" value="UniProtKB-UniRule"/>
</dbReference>
<keyword evidence="10 17" id="KW-0067">ATP-binding</keyword>
<dbReference type="InterPro" id="IPR006121">
    <property type="entry name" value="HMA_dom"/>
</dbReference>
<feature type="transmembrane region" description="Helical" evidence="17">
    <location>
        <begin position="349"/>
        <end position="373"/>
    </location>
</feature>
<name>A0A9D5DUI3_9BACI</name>
<dbReference type="GO" id="GO:0005886">
    <property type="term" value="C:plasma membrane"/>
    <property type="evidence" value="ECO:0007669"/>
    <property type="project" value="UniProtKB-SubCell"/>
</dbReference>
<evidence type="ECO:0000313" key="19">
    <source>
        <dbReference type="EMBL" id="KQL56981.1"/>
    </source>
</evidence>
<dbReference type="NCBIfam" id="TIGR01525">
    <property type="entry name" value="ATPase-IB_hvy"/>
    <property type="match status" value="1"/>
</dbReference>
<keyword evidence="14 17" id="KW-0472">Membrane</keyword>
<dbReference type="InterPro" id="IPR027256">
    <property type="entry name" value="P-typ_ATPase_IB"/>
</dbReference>
<dbReference type="InterPro" id="IPR023299">
    <property type="entry name" value="ATPase_P-typ_cyto_dom_N"/>
</dbReference>
<dbReference type="Pfam" id="PF00122">
    <property type="entry name" value="E1-E2_ATPase"/>
    <property type="match status" value="1"/>
</dbReference>
<evidence type="ECO:0000256" key="9">
    <source>
        <dbReference type="ARBA" id="ARBA00022741"/>
    </source>
</evidence>
<dbReference type="InterPro" id="IPR023298">
    <property type="entry name" value="ATPase_P-typ_TM_dom_sf"/>
</dbReference>
<comment type="similarity">
    <text evidence="2 17">Belongs to the cation transport ATPase (P-type) (TC 3.A.3) family. Type IB subfamily.</text>
</comment>
<organism evidence="19 20">
    <name type="scientific">Alkalicoccobacillus plakortidis</name>
    <dbReference type="NCBI Taxonomy" id="444060"/>
    <lineage>
        <taxon>Bacteria</taxon>
        <taxon>Bacillati</taxon>
        <taxon>Bacillota</taxon>
        <taxon>Bacilli</taxon>
        <taxon>Bacillales</taxon>
        <taxon>Bacillaceae</taxon>
        <taxon>Alkalicoccobacillus</taxon>
    </lineage>
</organism>
<dbReference type="GO" id="GO:0008551">
    <property type="term" value="F:P-type cadmium transporter activity"/>
    <property type="evidence" value="ECO:0007669"/>
    <property type="project" value="UniProtKB-EC"/>
</dbReference>
<dbReference type="InterPro" id="IPR017969">
    <property type="entry name" value="Heavy-metal-associated_CS"/>
</dbReference>
<dbReference type="SUPFAM" id="SSF81653">
    <property type="entry name" value="Calcium ATPase, transduction domain A"/>
    <property type="match status" value="1"/>
</dbReference>
<dbReference type="PROSITE" id="PS00154">
    <property type="entry name" value="ATPASE_E1_E2"/>
    <property type="match status" value="1"/>
</dbReference>
<dbReference type="InterPro" id="IPR018303">
    <property type="entry name" value="ATPase_P-typ_P_site"/>
</dbReference>
<evidence type="ECO:0000256" key="15">
    <source>
        <dbReference type="ARBA" id="ARBA00039103"/>
    </source>
</evidence>
<evidence type="ECO:0000256" key="10">
    <source>
        <dbReference type="ARBA" id="ARBA00022840"/>
    </source>
</evidence>
<dbReference type="GO" id="GO:0046872">
    <property type="term" value="F:metal ion binding"/>
    <property type="evidence" value="ECO:0007669"/>
    <property type="project" value="UniProtKB-KW"/>
</dbReference>
<evidence type="ECO:0000256" key="1">
    <source>
        <dbReference type="ARBA" id="ARBA00004651"/>
    </source>
</evidence>
<dbReference type="PROSITE" id="PS50846">
    <property type="entry name" value="HMA_2"/>
    <property type="match status" value="1"/>
</dbReference>
<keyword evidence="7 17" id="KW-0812">Transmembrane</keyword>
<sequence>MEKNEQENIYRVEGFSCAGCAGTFEKNVKRIPGVTNAEVNFLASKITVKGTASINELEKAGAFENLKVRSLEDDAEEGNDQPSFTFIKKYQNVLIAMVFFIVGLINQWQFGEEHVYSFGAYLLSIVIGGYSLFKTGFNNLLRAQFDMKTLMTVAVIGAAIIGEWSEGAIVVILFAISEQLERFSMDKARQSIKALMNIAPRKARIRRDGEEFTLSVKDVVIGDCLIVKPGEKLAMDGKVTTGHSSINQSAITGESIPVEKNAGDIVYAGTLNTEGYLEIEVTKLVKDTTLQKIIHLVEESQAEKAPSQSFIDRFARYYTPVIMVIALLVAIIPPLLFGAGWEAWIYQGLAVLVVGCPCALVISTPVAIVTAIGNAAKQGVLIKGGVYLEEMGRLNAVAFDKTGTLTKGEPVVTEFINYSNFTDDQMLTIVAAIEAYSQHPLAGAILQNADNKSLDYKQLEITNFSSMMGKGIKATIDYSTYWIGNRHLFEEDLQLVFSEDFKTVLNSLQNKGNTIMLVGNENNILSLLAVADELREQSVRVLQSLKEIGIKHTVMLTGDDQRTGDAIGEKLGIDLVKAELLPDEKLSAIKEVNAQYGSVAMVGDGVNDAPALASSNVGIAMGSAGTDTALETADVALMGDELEKLPYTISLSRRALNIIKQNIALSLGLKAIALLLVIPGWLTLWIAILSDMGATLLVTLNSLRLLRIKK</sequence>
<keyword evidence="6" id="KW-0597">Phosphoprotein</keyword>
<dbReference type="NCBIfam" id="TIGR01494">
    <property type="entry name" value="ATPase_P-type"/>
    <property type="match status" value="1"/>
</dbReference>
<feature type="transmembrane region" description="Helical" evidence="17">
    <location>
        <begin position="90"/>
        <end position="108"/>
    </location>
</feature>
<dbReference type="SFLD" id="SFLDF00027">
    <property type="entry name" value="p-type_atpase"/>
    <property type="match status" value="1"/>
</dbReference>
<dbReference type="Gene3D" id="3.40.50.1000">
    <property type="entry name" value="HAD superfamily/HAD-like"/>
    <property type="match status" value="1"/>
</dbReference>
<gene>
    <name evidence="19" type="ORF">AN965_11005</name>
</gene>
<dbReference type="InterPro" id="IPR059000">
    <property type="entry name" value="ATPase_P-type_domA"/>
</dbReference>
<dbReference type="InterPro" id="IPR001757">
    <property type="entry name" value="P_typ_ATPase"/>
</dbReference>
<dbReference type="SUPFAM" id="SSF56784">
    <property type="entry name" value="HAD-like"/>
    <property type="match status" value="1"/>
</dbReference>
<evidence type="ECO:0000256" key="8">
    <source>
        <dbReference type="ARBA" id="ARBA00022723"/>
    </source>
</evidence>
<dbReference type="SUPFAM" id="SSF55008">
    <property type="entry name" value="HMA, heavy metal-associated domain"/>
    <property type="match status" value="1"/>
</dbReference>
<dbReference type="InterPro" id="IPR044492">
    <property type="entry name" value="P_typ_ATPase_HD_dom"/>
</dbReference>
<dbReference type="CDD" id="cd00371">
    <property type="entry name" value="HMA"/>
    <property type="match status" value="1"/>
</dbReference>
<dbReference type="CDD" id="cd07545">
    <property type="entry name" value="P-type_ATPase_Cd-like"/>
    <property type="match status" value="1"/>
</dbReference>
<proteinExistence type="inferred from homology"/>
<feature type="transmembrane region" description="Helical" evidence="17">
    <location>
        <begin position="684"/>
        <end position="706"/>
    </location>
</feature>
<keyword evidence="12 17" id="KW-1133">Transmembrane helix</keyword>
<accession>A0A9D5DUI3</accession>
<dbReference type="Proteomes" id="UP000051061">
    <property type="component" value="Unassembled WGS sequence"/>
</dbReference>
<dbReference type="InterPro" id="IPR023214">
    <property type="entry name" value="HAD_sf"/>
</dbReference>
<dbReference type="Pfam" id="PF00702">
    <property type="entry name" value="Hydrolase"/>
    <property type="match status" value="1"/>
</dbReference>
<dbReference type="NCBIfam" id="TIGR01512">
    <property type="entry name" value="ATPase-IB2_Cd"/>
    <property type="match status" value="1"/>
</dbReference>
<dbReference type="GO" id="GO:0016887">
    <property type="term" value="F:ATP hydrolysis activity"/>
    <property type="evidence" value="ECO:0007669"/>
    <property type="project" value="InterPro"/>
</dbReference>
<feature type="transmembrane region" description="Helical" evidence="17">
    <location>
        <begin position="317"/>
        <end position="337"/>
    </location>
</feature>
<evidence type="ECO:0000256" key="6">
    <source>
        <dbReference type="ARBA" id="ARBA00022553"/>
    </source>
</evidence>
<dbReference type="AlphaFoldDB" id="A0A9D5DUI3"/>
<keyword evidence="20" id="KW-1185">Reference proteome</keyword>
<dbReference type="InterPro" id="IPR036412">
    <property type="entry name" value="HAD-like_sf"/>
</dbReference>
<comment type="caution">
    <text evidence="19">The sequence shown here is derived from an EMBL/GenBank/DDBJ whole genome shotgun (WGS) entry which is preliminary data.</text>
</comment>
<dbReference type="Pfam" id="PF00403">
    <property type="entry name" value="HMA"/>
    <property type="match status" value="1"/>
</dbReference>
<protein>
    <recommendedName>
        <fullName evidence="15">Cd(2+)-exporting ATPase</fullName>
        <ecNumber evidence="15">7.2.2.21</ecNumber>
    </recommendedName>
</protein>
<evidence type="ECO:0000256" key="2">
    <source>
        <dbReference type="ARBA" id="ARBA00006024"/>
    </source>
</evidence>
<evidence type="ECO:0000256" key="4">
    <source>
        <dbReference type="ARBA" id="ARBA00022475"/>
    </source>
</evidence>
<dbReference type="SUPFAM" id="SSF81665">
    <property type="entry name" value="Calcium ATPase, transmembrane domain M"/>
    <property type="match status" value="1"/>
</dbReference>
<keyword evidence="13" id="KW-0406">Ion transport</keyword>
<dbReference type="InterPro" id="IPR036163">
    <property type="entry name" value="HMA_dom_sf"/>
</dbReference>
<dbReference type="PRINTS" id="PR00941">
    <property type="entry name" value="CDATPASE"/>
</dbReference>
<evidence type="ECO:0000256" key="13">
    <source>
        <dbReference type="ARBA" id="ARBA00023065"/>
    </source>
</evidence>
<feature type="domain" description="HMA" evidence="18">
    <location>
        <begin position="6"/>
        <end position="69"/>
    </location>
</feature>
<dbReference type="SFLD" id="SFLDS00003">
    <property type="entry name" value="Haloacid_Dehalogenase"/>
    <property type="match status" value="1"/>
</dbReference>
<reference evidence="19 20" key="1">
    <citation type="submission" date="2015-09" db="EMBL/GenBank/DDBJ databases">
        <title>Genome sequencing project for genomic taxonomy and phylogenomics of Bacillus-like bacteria.</title>
        <authorList>
            <person name="Liu B."/>
            <person name="Wang J."/>
            <person name="Zhu Y."/>
            <person name="Liu G."/>
            <person name="Chen Q."/>
            <person name="Chen Z."/>
            <person name="Lan J."/>
            <person name="Che J."/>
            <person name="Ge C."/>
            <person name="Shi H."/>
            <person name="Pan Z."/>
            <person name="Liu X."/>
        </authorList>
    </citation>
    <scope>NUCLEOTIDE SEQUENCE [LARGE SCALE GENOMIC DNA]</scope>
    <source>
        <strain evidence="19 20">DSM 19153</strain>
    </source>
</reference>
<dbReference type="SFLD" id="SFLDG00002">
    <property type="entry name" value="C1.7:_P-type_atpase_like"/>
    <property type="match status" value="1"/>
</dbReference>
<dbReference type="PANTHER" id="PTHR48085:SF5">
    <property type="entry name" value="CADMIUM_ZINC-TRANSPORTING ATPASE HMA4-RELATED"/>
    <property type="match status" value="1"/>
</dbReference>
<dbReference type="PROSITE" id="PS01047">
    <property type="entry name" value="HMA_1"/>
    <property type="match status" value="1"/>
</dbReference>
<keyword evidence="3" id="KW-0813">Transport</keyword>
<evidence type="ECO:0000256" key="3">
    <source>
        <dbReference type="ARBA" id="ARBA00022448"/>
    </source>
</evidence>
<evidence type="ECO:0000256" key="11">
    <source>
        <dbReference type="ARBA" id="ARBA00022967"/>
    </source>
</evidence>
<dbReference type="InterPro" id="IPR008250">
    <property type="entry name" value="ATPase_P-typ_transduc_dom_A_sf"/>
</dbReference>